<sequence>MSQVQPFLDQLPRPKLRSKWRSAVYSHCVQALFELIDNQCYLSRMAMALLQWPQHGGPPHSADSRVAISQSLELNQSKLTSNILNQHVLCPST</sequence>
<evidence type="ECO:0000313" key="1">
    <source>
        <dbReference type="EMBL" id="KAG0585988.1"/>
    </source>
</evidence>
<dbReference type="AlphaFoldDB" id="A0A8T0ITJ8"/>
<comment type="caution">
    <text evidence="1">The sequence shown here is derived from an EMBL/GenBank/DDBJ whole genome shotgun (WGS) entry which is preliminary data.</text>
</comment>
<dbReference type="EMBL" id="CM026422">
    <property type="protein sequence ID" value="KAG0585988.1"/>
    <property type="molecule type" value="Genomic_DNA"/>
</dbReference>
<protein>
    <submittedName>
        <fullName evidence="1">Uncharacterized protein</fullName>
    </submittedName>
</protein>
<dbReference type="Proteomes" id="UP000822688">
    <property type="component" value="Chromosome 2"/>
</dbReference>
<organism evidence="1 2">
    <name type="scientific">Ceratodon purpureus</name>
    <name type="common">Fire moss</name>
    <name type="synonym">Dicranum purpureum</name>
    <dbReference type="NCBI Taxonomy" id="3225"/>
    <lineage>
        <taxon>Eukaryota</taxon>
        <taxon>Viridiplantae</taxon>
        <taxon>Streptophyta</taxon>
        <taxon>Embryophyta</taxon>
        <taxon>Bryophyta</taxon>
        <taxon>Bryophytina</taxon>
        <taxon>Bryopsida</taxon>
        <taxon>Dicranidae</taxon>
        <taxon>Pseudoditrichales</taxon>
        <taxon>Ditrichaceae</taxon>
        <taxon>Ceratodon</taxon>
    </lineage>
</organism>
<keyword evidence="2" id="KW-1185">Reference proteome</keyword>
<accession>A0A8T0ITJ8</accession>
<gene>
    <name evidence="1" type="ORF">KC19_2G054700</name>
</gene>
<reference evidence="1" key="1">
    <citation type="submission" date="2020-06" db="EMBL/GenBank/DDBJ databases">
        <title>WGS assembly of Ceratodon purpureus strain R40.</title>
        <authorList>
            <person name="Carey S.B."/>
            <person name="Jenkins J."/>
            <person name="Shu S."/>
            <person name="Lovell J.T."/>
            <person name="Sreedasyam A."/>
            <person name="Maumus F."/>
            <person name="Tiley G.P."/>
            <person name="Fernandez-Pozo N."/>
            <person name="Barry K."/>
            <person name="Chen C."/>
            <person name="Wang M."/>
            <person name="Lipzen A."/>
            <person name="Daum C."/>
            <person name="Saski C.A."/>
            <person name="Payton A.C."/>
            <person name="Mcbreen J.C."/>
            <person name="Conrad R.E."/>
            <person name="Kollar L.M."/>
            <person name="Olsson S."/>
            <person name="Huttunen S."/>
            <person name="Landis J.B."/>
            <person name="Wickett N.J."/>
            <person name="Johnson M.G."/>
            <person name="Rensing S.A."/>
            <person name="Grimwood J."/>
            <person name="Schmutz J."/>
            <person name="Mcdaniel S.F."/>
        </authorList>
    </citation>
    <scope>NUCLEOTIDE SEQUENCE</scope>
    <source>
        <strain evidence="1">R40</strain>
    </source>
</reference>
<name>A0A8T0ITJ8_CERPU</name>
<proteinExistence type="predicted"/>
<evidence type="ECO:0000313" key="2">
    <source>
        <dbReference type="Proteomes" id="UP000822688"/>
    </source>
</evidence>